<sequence>MSYDFKLTSSIQNPNKRMDVDYAGVETTVTYGIHTIAATNERRKFFQDADGTVSKEVRVVETDHDVSSRAVKAIEDDVARNHGEVKFGVKMEAYLRFGGIHWLPRYYGVYRPDVKFQFVNGTARGEMVGPAVTCNSVEDWR</sequence>
<dbReference type="AlphaFoldDB" id="A0A5P1FG70"/>
<evidence type="ECO:0000313" key="3">
    <source>
        <dbReference type="Proteomes" id="UP000243459"/>
    </source>
</evidence>
<organism evidence="2 3">
    <name type="scientific">Asparagus officinalis</name>
    <name type="common">Garden asparagus</name>
    <dbReference type="NCBI Taxonomy" id="4686"/>
    <lineage>
        <taxon>Eukaryota</taxon>
        <taxon>Viridiplantae</taxon>
        <taxon>Streptophyta</taxon>
        <taxon>Embryophyta</taxon>
        <taxon>Tracheophyta</taxon>
        <taxon>Spermatophyta</taxon>
        <taxon>Magnoliopsida</taxon>
        <taxon>Liliopsida</taxon>
        <taxon>Asparagales</taxon>
        <taxon>Asparagaceae</taxon>
        <taxon>Asparagoideae</taxon>
        <taxon>Asparagus</taxon>
    </lineage>
</organism>
<evidence type="ECO:0000259" key="1">
    <source>
        <dbReference type="Pfam" id="PF03168"/>
    </source>
</evidence>
<dbReference type="InterPro" id="IPR004864">
    <property type="entry name" value="LEA_2"/>
</dbReference>
<evidence type="ECO:0000313" key="2">
    <source>
        <dbReference type="EMBL" id="ONK75560.1"/>
    </source>
</evidence>
<keyword evidence="3" id="KW-1185">Reference proteome</keyword>
<accession>A0A5P1FG70</accession>
<feature type="domain" description="Late embryogenesis abundant protein LEA-2 subgroup" evidence="1">
    <location>
        <begin position="9"/>
        <end position="95"/>
    </location>
</feature>
<name>A0A5P1FG70_ASPOF</name>
<dbReference type="Gramene" id="ONK75560">
    <property type="protein sequence ID" value="ONK75560"/>
    <property type="gene ID" value="A4U43_C03F18170"/>
</dbReference>
<gene>
    <name evidence="2" type="ORF">A4U43_C03F18170</name>
</gene>
<dbReference type="EMBL" id="CM007383">
    <property type="protein sequence ID" value="ONK75560.1"/>
    <property type="molecule type" value="Genomic_DNA"/>
</dbReference>
<proteinExistence type="predicted"/>
<protein>
    <recommendedName>
        <fullName evidence="1">Late embryogenesis abundant protein LEA-2 subgroup domain-containing protein</fullName>
    </recommendedName>
</protein>
<reference evidence="3" key="1">
    <citation type="journal article" date="2017" name="Nat. Commun.">
        <title>The asparagus genome sheds light on the origin and evolution of a young Y chromosome.</title>
        <authorList>
            <person name="Harkess A."/>
            <person name="Zhou J."/>
            <person name="Xu C."/>
            <person name="Bowers J.E."/>
            <person name="Van der Hulst R."/>
            <person name="Ayyampalayam S."/>
            <person name="Mercati F."/>
            <person name="Riccardi P."/>
            <person name="McKain M.R."/>
            <person name="Kakrana A."/>
            <person name="Tang H."/>
            <person name="Ray J."/>
            <person name="Groenendijk J."/>
            <person name="Arikit S."/>
            <person name="Mathioni S.M."/>
            <person name="Nakano M."/>
            <person name="Shan H."/>
            <person name="Telgmann-Rauber A."/>
            <person name="Kanno A."/>
            <person name="Yue Z."/>
            <person name="Chen H."/>
            <person name="Li W."/>
            <person name="Chen Y."/>
            <person name="Xu X."/>
            <person name="Zhang Y."/>
            <person name="Luo S."/>
            <person name="Chen H."/>
            <person name="Gao J."/>
            <person name="Mao Z."/>
            <person name="Pires J.C."/>
            <person name="Luo M."/>
            <person name="Kudrna D."/>
            <person name="Wing R.A."/>
            <person name="Meyers B.C."/>
            <person name="Yi K."/>
            <person name="Kong H."/>
            <person name="Lavrijsen P."/>
            <person name="Sunseri F."/>
            <person name="Falavigna A."/>
            <person name="Ye Y."/>
            <person name="Leebens-Mack J.H."/>
            <person name="Chen G."/>
        </authorList>
    </citation>
    <scope>NUCLEOTIDE SEQUENCE [LARGE SCALE GENOMIC DNA]</scope>
    <source>
        <strain evidence="3">cv. DH0086</strain>
    </source>
</reference>
<dbReference type="Pfam" id="PF03168">
    <property type="entry name" value="LEA_2"/>
    <property type="match status" value="1"/>
</dbReference>
<dbReference type="Proteomes" id="UP000243459">
    <property type="component" value="Chromosome 3"/>
</dbReference>